<dbReference type="AlphaFoldDB" id="A0A8S1R5C4"/>
<dbReference type="EMBL" id="CAJJDN010000139">
    <property type="protein sequence ID" value="CAD8122577.1"/>
    <property type="molecule type" value="Genomic_DNA"/>
</dbReference>
<organism evidence="1 2">
    <name type="scientific">Paramecium sonneborni</name>
    <dbReference type="NCBI Taxonomy" id="65129"/>
    <lineage>
        <taxon>Eukaryota</taxon>
        <taxon>Sar</taxon>
        <taxon>Alveolata</taxon>
        <taxon>Ciliophora</taxon>
        <taxon>Intramacronucleata</taxon>
        <taxon>Oligohymenophorea</taxon>
        <taxon>Peniculida</taxon>
        <taxon>Parameciidae</taxon>
        <taxon>Paramecium</taxon>
    </lineage>
</organism>
<keyword evidence="2" id="KW-1185">Reference proteome</keyword>
<evidence type="ECO:0000313" key="1">
    <source>
        <dbReference type="EMBL" id="CAD8122577.1"/>
    </source>
</evidence>
<comment type="caution">
    <text evidence="1">The sequence shown here is derived from an EMBL/GenBank/DDBJ whole genome shotgun (WGS) entry which is preliminary data.</text>
</comment>
<name>A0A8S1R5C4_9CILI</name>
<evidence type="ECO:0000313" key="2">
    <source>
        <dbReference type="Proteomes" id="UP000692954"/>
    </source>
</evidence>
<protein>
    <submittedName>
        <fullName evidence="1">Uncharacterized protein</fullName>
    </submittedName>
</protein>
<sequence>MGSIERFQFKKLFILQYQYVNKQSNIRQVIYYRFHQTLVYIDLINQVNILFCFIISQNRCLLQTKQQLRFNQSFYIKDLKDVILILPSELDEIDIQLSLQIHALDRSCKIDTKYLAKEYKFETLKQAFVFMNTVSHLADQMNRNYELFIQIILNGLIFIIDQMLKQPLKILVKFELKM</sequence>
<dbReference type="Proteomes" id="UP000692954">
    <property type="component" value="Unassembled WGS sequence"/>
</dbReference>
<accession>A0A8S1R5C4</accession>
<proteinExistence type="predicted"/>
<dbReference type="OrthoDB" id="277398at2759"/>
<reference evidence="1" key="1">
    <citation type="submission" date="2021-01" db="EMBL/GenBank/DDBJ databases">
        <authorList>
            <consortium name="Genoscope - CEA"/>
            <person name="William W."/>
        </authorList>
    </citation>
    <scope>NUCLEOTIDE SEQUENCE</scope>
</reference>
<gene>
    <name evidence="1" type="ORF">PSON_ATCC_30995.1.T1390089</name>
</gene>